<dbReference type="PANTHER" id="PTHR43248:SF25">
    <property type="entry name" value="AB HYDROLASE-1 DOMAIN-CONTAINING PROTEIN-RELATED"/>
    <property type="match status" value="1"/>
</dbReference>
<evidence type="ECO:0000313" key="7">
    <source>
        <dbReference type="Proteomes" id="UP000703269"/>
    </source>
</evidence>
<dbReference type="GO" id="GO:0016787">
    <property type="term" value="F:hydrolase activity"/>
    <property type="evidence" value="ECO:0007669"/>
    <property type="project" value="UniProtKB-KW"/>
</dbReference>
<dbReference type="AlphaFoldDB" id="A0A9P3GJC1"/>
<sequence>MRSCNLTHSLVLALCLTGLASARTLTRRDATFDWMNLTASTNLTLSPCYDIFQCARLTVPLQYSNASAGEAEIALVVLPANVSHDDPAYLGPLLFNPGGPGGSGVDAVVENAPVFQAVLGANFDVVGFDPRGVGHSTPALAFFESPAEALAFFAPYPLDANESASSLGRIVASAHLLDDLARARGGAIAESVSTPAVARDMLAITRAFGREKLSYYGVSYGSVLGATFAAMFPDNVGRLAIDGVANAHEWYQGDYFTKDSLTDADAALEDIYAACTAAGPPACPIFERTPALVRARVDRLVARVRAAPVPVFNASAAPPFAVADAALVVGQLLNVVGAPYGGARPFAEAVVALERGDGAPMVAGSTQALLAGLDTCAAASVPFAVGFIDVEAPIICGDSVVDTVKTLEEAGKEYEAMLEISDLATAWYPTTQGPCTGWTIRAKDRMNGSFETNTSFPLLIIGNTHDPRTPIANAHNMSSGFAGSVVLQQNSTGHTSQAGFSACTALALNAYFNNGTLPAPGTVCQTEDEIFGGATDSALRTRGLKRRDSGWPRGLRRAGL</sequence>
<evidence type="ECO:0000256" key="1">
    <source>
        <dbReference type="ARBA" id="ARBA00010088"/>
    </source>
</evidence>
<evidence type="ECO:0000256" key="2">
    <source>
        <dbReference type="ARBA" id="ARBA00022801"/>
    </source>
</evidence>
<dbReference type="InterPro" id="IPR000073">
    <property type="entry name" value="AB_hydrolase_1"/>
</dbReference>
<keyword evidence="7" id="KW-1185">Reference proteome</keyword>
<keyword evidence="3" id="KW-0732">Signal</keyword>
<comment type="caution">
    <text evidence="6">The sequence shown here is derived from an EMBL/GenBank/DDBJ whole genome shotgun (WGS) entry which is preliminary data.</text>
</comment>
<feature type="chain" id="PRO_5040150305" evidence="3">
    <location>
        <begin position="23"/>
        <end position="560"/>
    </location>
</feature>
<protein>
    <submittedName>
        <fullName evidence="6">Alpha/beta hydrolase domain-containing protein</fullName>
    </submittedName>
</protein>
<name>A0A9P3GJC1_9APHY</name>
<keyword evidence="2 6" id="KW-0378">Hydrolase</keyword>
<dbReference type="InterPro" id="IPR051601">
    <property type="entry name" value="Serine_prot/Carboxylest_S33"/>
</dbReference>
<accession>A0A9P3GJC1</accession>
<gene>
    <name evidence="6" type="ORF">PsYK624_121860</name>
</gene>
<evidence type="ECO:0000259" key="5">
    <source>
        <dbReference type="Pfam" id="PF08386"/>
    </source>
</evidence>
<dbReference type="Gene3D" id="3.40.50.1820">
    <property type="entry name" value="alpha/beta hydrolase"/>
    <property type="match status" value="1"/>
</dbReference>
<dbReference type="PANTHER" id="PTHR43248">
    <property type="entry name" value="2-SUCCINYL-6-HYDROXY-2,4-CYCLOHEXADIENE-1-CARBOXYLATE SYNTHASE"/>
    <property type="match status" value="1"/>
</dbReference>
<dbReference type="Proteomes" id="UP000703269">
    <property type="component" value="Unassembled WGS sequence"/>
</dbReference>
<dbReference type="SUPFAM" id="SSF53474">
    <property type="entry name" value="alpha/beta-Hydrolases"/>
    <property type="match status" value="1"/>
</dbReference>
<comment type="similarity">
    <text evidence="1">Belongs to the peptidase S33 family.</text>
</comment>
<dbReference type="EMBL" id="BPQB01000054">
    <property type="protein sequence ID" value="GJE95993.1"/>
    <property type="molecule type" value="Genomic_DNA"/>
</dbReference>
<dbReference type="InterPro" id="IPR013595">
    <property type="entry name" value="Pept_S33_TAP-like_C"/>
</dbReference>
<feature type="domain" description="Peptidase S33 tripeptidyl aminopeptidase-like C-terminal" evidence="5">
    <location>
        <begin position="426"/>
        <end position="524"/>
    </location>
</feature>
<reference evidence="6 7" key="1">
    <citation type="submission" date="2021-08" db="EMBL/GenBank/DDBJ databases">
        <title>Draft Genome Sequence of Phanerochaete sordida strain YK-624.</title>
        <authorList>
            <person name="Mori T."/>
            <person name="Dohra H."/>
            <person name="Suzuki T."/>
            <person name="Kawagishi H."/>
            <person name="Hirai H."/>
        </authorList>
    </citation>
    <scope>NUCLEOTIDE SEQUENCE [LARGE SCALE GENOMIC DNA]</scope>
    <source>
        <strain evidence="6 7">YK-624</strain>
    </source>
</reference>
<evidence type="ECO:0000259" key="4">
    <source>
        <dbReference type="Pfam" id="PF00561"/>
    </source>
</evidence>
<dbReference type="Pfam" id="PF00561">
    <property type="entry name" value="Abhydrolase_1"/>
    <property type="match status" value="1"/>
</dbReference>
<evidence type="ECO:0000256" key="3">
    <source>
        <dbReference type="SAM" id="SignalP"/>
    </source>
</evidence>
<organism evidence="6 7">
    <name type="scientific">Phanerochaete sordida</name>
    <dbReference type="NCBI Taxonomy" id="48140"/>
    <lineage>
        <taxon>Eukaryota</taxon>
        <taxon>Fungi</taxon>
        <taxon>Dikarya</taxon>
        <taxon>Basidiomycota</taxon>
        <taxon>Agaricomycotina</taxon>
        <taxon>Agaricomycetes</taxon>
        <taxon>Polyporales</taxon>
        <taxon>Phanerochaetaceae</taxon>
        <taxon>Phanerochaete</taxon>
    </lineage>
</organism>
<proteinExistence type="inferred from homology"/>
<dbReference type="OrthoDB" id="425534at2759"/>
<dbReference type="Pfam" id="PF08386">
    <property type="entry name" value="Abhydrolase_4"/>
    <property type="match status" value="1"/>
</dbReference>
<feature type="signal peptide" evidence="3">
    <location>
        <begin position="1"/>
        <end position="22"/>
    </location>
</feature>
<dbReference type="InterPro" id="IPR029058">
    <property type="entry name" value="AB_hydrolase_fold"/>
</dbReference>
<evidence type="ECO:0000313" key="6">
    <source>
        <dbReference type="EMBL" id="GJE95993.1"/>
    </source>
</evidence>
<feature type="domain" description="AB hydrolase-1" evidence="4">
    <location>
        <begin position="92"/>
        <end position="255"/>
    </location>
</feature>